<dbReference type="AlphaFoldDB" id="A0A4Y2DY49"/>
<dbReference type="EMBL" id="BGPR01000457">
    <property type="protein sequence ID" value="GBM21267.1"/>
    <property type="molecule type" value="Genomic_DNA"/>
</dbReference>
<evidence type="ECO:0000313" key="2">
    <source>
        <dbReference type="Proteomes" id="UP000499080"/>
    </source>
</evidence>
<accession>A0A4Y2DY49</accession>
<name>A0A4Y2DY49_ARAVE</name>
<dbReference type="Proteomes" id="UP000499080">
    <property type="component" value="Unassembled WGS sequence"/>
</dbReference>
<reference evidence="1 2" key="1">
    <citation type="journal article" date="2019" name="Sci. Rep.">
        <title>Orb-weaving spider Araneus ventricosus genome elucidates the spidroin gene catalogue.</title>
        <authorList>
            <person name="Kono N."/>
            <person name="Nakamura H."/>
            <person name="Ohtoshi R."/>
            <person name="Moran D.A.P."/>
            <person name="Shinohara A."/>
            <person name="Yoshida Y."/>
            <person name="Fujiwara M."/>
            <person name="Mori M."/>
            <person name="Tomita M."/>
            <person name="Arakawa K."/>
        </authorList>
    </citation>
    <scope>NUCLEOTIDE SEQUENCE [LARGE SCALE GENOMIC DNA]</scope>
</reference>
<protein>
    <submittedName>
        <fullName evidence="1">Uncharacterized protein</fullName>
    </submittedName>
</protein>
<comment type="caution">
    <text evidence="1">The sequence shown here is derived from an EMBL/GenBank/DDBJ whole genome shotgun (WGS) entry which is preliminary data.</text>
</comment>
<evidence type="ECO:0000313" key="1">
    <source>
        <dbReference type="EMBL" id="GBM21267.1"/>
    </source>
</evidence>
<organism evidence="1 2">
    <name type="scientific">Araneus ventricosus</name>
    <name type="common">Orbweaver spider</name>
    <name type="synonym">Epeira ventricosa</name>
    <dbReference type="NCBI Taxonomy" id="182803"/>
    <lineage>
        <taxon>Eukaryota</taxon>
        <taxon>Metazoa</taxon>
        <taxon>Ecdysozoa</taxon>
        <taxon>Arthropoda</taxon>
        <taxon>Chelicerata</taxon>
        <taxon>Arachnida</taxon>
        <taxon>Araneae</taxon>
        <taxon>Araneomorphae</taxon>
        <taxon>Entelegynae</taxon>
        <taxon>Araneoidea</taxon>
        <taxon>Araneidae</taxon>
        <taxon>Araneus</taxon>
    </lineage>
</organism>
<proteinExistence type="predicted"/>
<sequence length="100" mass="10825">MSGPPLTAGNRYFQTQPATGGWSQFETWCFGICVATGIRACASSCEASPFNPRTCRVMVNGVSFEYLVKRLNLFWAILTCGTNFAPCFVAGLDLKTNIGS</sequence>
<keyword evidence="2" id="KW-1185">Reference proteome</keyword>
<gene>
    <name evidence="1" type="ORF">AVEN_149857_1</name>
</gene>